<feature type="domain" description="Glycosyltransferase 2-like" evidence="1">
    <location>
        <begin position="11"/>
        <end position="114"/>
    </location>
</feature>
<gene>
    <name evidence="2" type="ORF">ERS852573_00663</name>
</gene>
<keyword evidence="2" id="KW-0808">Transferase</keyword>
<dbReference type="GO" id="GO:0016740">
    <property type="term" value="F:transferase activity"/>
    <property type="evidence" value="ECO:0007669"/>
    <property type="project" value="UniProtKB-KW"/>
</dbReference>
<dbReference type="InterPro" id="IPR029044">
    <property type="entry name" value="Nucleotide-diphossugar_trans"/>
</dbReference>
<evidence type="ECO:0000313" key="2">
    <source>
        <dbReference type="EMBL" id="CUM81640.1"/>
    </source>
</evidence>
<sequence>MSKSNNPTHTFVVCAYKESPYLEKCIQSVLKQSEKSSVVISTGTPNDYIKEIAKKYELPMYVNTGKTSIADDWNFAVSCVDTDLVTLAHQDDIYEKNYLKYILAGYKKAENPIILFTDYGELRNNKIVLKNKLLVIKRMLLFILRCPAMWNNILVRRRILSLGSAICCPAVTLNKKMIEEPLFENNMKSNIDWQAWEKLSRKRGAFVYIPKKAMFHRIHEESTTSKILEDCERRNEDLIMFRKFWPEFIAKMIEKIYQKSEKSNKIVKNDNE</sequence>
<dbReference type="Gene3D" id="3.90.550.10">
    <property type="entry name" value="Spore Coat Polysaccharide Biosynthesis Protein SpsA, Chain A"/>
    <property type="match status" value="1"/>
</dbReference>
<evidence type="ECO:0000313" key="3">
    <source>
        <dbReference type="Proteomes" id="UP000095597"/>
    </source>
</evidence>
<dbReference type="EMBL" id="CYXO01000003">
    <property type="protein sequence ID" value="CUM81640.1"/>
    <property type="molecule type" value="Genomic_DNA"/>
</dbReference>
<evidence type="ECO:0000259" key="1">
    <source>
        <dbReference type="Pfam" id="PF00535"/>
    </source>
</evidence>
<name>A0A173RUG9_9FIRM</name>
<dbReference type="SUPFAM" id="SSF53448">
    <property type="entry name" value="Nucleotide-diphospho-sugar transferases"/>
    <property type="match status" value="1"/>
</dbReference>
<organism evidence="2 3">
    <name type="scientific">Dorea longicatena</name>
    <dbReference type="NCBI Taxonomy" id="88431"/>
    <lineage>
        <taxon>Bacteria</taxon>
        <taxon>Bacillati</taxon>
        <taxon>Bacillota</taxon>
        <taxon>Clostridia</taxon>
        <taxon>Lachnospirales</taxon>
        <taxon>Lachnospiraceae</taxon>
        <taxon>Dorea</taxon>
    </lineage>
</organism>
<dbReference type="RefSeq" id="WP_055213671.1">
    <property type="nucleotide sequence ID" value="NZ_CYXO01000003.1"/>
</dbReference>
<dbReference type="Pfam" id="PF00535">
    <property type="entry name" value="Glycos_transf_2"/>
    <property type="match status" value="1"/>
</dbReference>
<dbReference type="OrthoDB" id="5986178at2"/>
<accession>A0A173RUG9</accession>
<protein>
    <submittedName>
        <fullName evidence="2">Glycosyl transferase family 2</fullName>
    </submittedName>
</protein>
<proteinExistence type="predicted"/>
<dbReference type="AlphaFoldDB" id="A0A173RUG9"/>
<dbReference type="Proteomes" id="UP000095597">
    <property type="component" value="Unassembled WGS sequence"/>
</dbReference>
<reference evidence="2 3" key="1">
    <citation type="submission" date="2015-09" db="EMBL/GenBank/DDBJ databases">
        <authorList>
            <consortium name="Pathogen Informatics"/>
        </authorList>
    </citation>
    <scope>NUCLEOTIDE SEQUENCE [LARGE SCALE GENOMIC DNA]</scope>
    <source>
        <strain evidence="2 3">2789STDY5834961</strain>
    </source>
</reference>
<dbReference type="InterPro" id="IPR001173">
    <property type="entry name" value="Glyco_trans_2-like"/>
</dbReference>